<keyword evidence="3 8" id="KW-0378">Hydrolase</keyword>
<comment type="caution">
    <text evidence="8">The sequence shown here is derived from an EMBL/GenBank/DDBJ whole genome shotgun (WGS) entry which is preliminary data.</text>
</comment>
<dbReference type="InterPro" id="IPR020579">
    <property type="entry name" value="Exonuc_VII_lsu_C"/>
</dbReference>
<feature type="domain" description="OB-fold nucleic acid binding" evidence="7">
    <location>
        <begin position="7"/>
        <end position="113"/>
    </location>
</feature>
<protein>
    <recommendedName>
        <fullName evidence="5">Exodeoxyribonuclease VII large subunit</fullName>
        <ecNumber evidence="5">3.1.11.6</ecNumber>
    </recommendedName>
</protein>
<dbReference type="InterPro" id="IPR003753">
    <property type="entry name" value="Exonuc_VII_L"/>
</dbReference>
<dbReference type="GO" id="GO:0003676">
    <property type="term" value="F:nucleic acid binding"/>
    <property type="evidence" value="ECO:0007669"/>
    <property type="project" value="InterPro"/>
</dbReference>
<accession>A0A9D9NH33</accession>
<evidence type="ECO:0000256" key="3">
    <source>
        <dbReference type="ARBA" id="ARBA00022801"/>
    </source>
</evidence>
<reference evidence="8" key="1">
    <citation type="submission" date="2020-10" db="EMBL/GenBank/DDBJ databases">
        <authorList>
            <person name="Gilroy R."/>
        </authorList>
    </citation>
    <scope>NUCLEOTIDE SEQUENCE</scope>
    <source>
        <strain evidence="8">B1-8020</strain>
    </source>
</reference>
<dbReference type="GO" id="GO:0008855">
    <property type="term" value="F:exodeoxyribonuclease VII activity"/>
    <property type="evidence" value="ECO:0007669"/>
    <property type="project" value="UniProtKB-UniRule"/>
</dbReference>
<keyword evidence="2" id="KW-0540">Nuclease</keyword>
<gene>
    <name evidence="8" type="primary">xseA</name>
    <name evidence="8" type="ORF">IAB81_05690</name>
</gene>
<dbReference type="GO" id="GO:0006308">
    <property type="term" value="P:DNA catabolic process"/>
    <property type="evidence" value="ECO:0007669"/>
    <property type="project" value="UniProtKB-UniRule"/>
</dbReference>
<reference evidence="8" key="2">
    <citation type="journal article" date="2021" name="PeerJ">
        <title>Extensive microbial diversity within the chicken gut microbiome revealed by metagenomics and culture.</title>
        <authorList>
            <person name="Gilroy R."/>
            <person name="Ravi A."/>
            <person name="Getino M."/>
            <person name="Pursley I."/>
            <person name="Horton D.L."/>
            <person name="Alikhan N.F."/>
            <person name="Baker D."/>
            <person name="Gharbi K."/>
            <person name="Hall N."/>
            <person name="Watson M."/>
            <person name="Adriaenssens E.M."/>
            <person name="Foster-Nyarko E."/>
            <person name="Jarju S."/>
            <person name="Secka A."/>
            <person name="Antonio M."/>
            <person name="Oren A."/>
            <person name="Chaudhuri R.R."/>
            <person name="La Ragione R."/>
            <person name="Hildebrand F."/>
            <person name="Pallen M.J."/>
        </authorList>
    </citation>
    <scope>NUCLEOTIDE SEQUENCE</scope>
    <source>
        <strain evidence="8">B1-8020</strain>
    </source>
</reference>
<name>A0A9D9NH33_9BACT</name>
<dbReference type="PANTHER" id="PTHR30008">
    <property type="entry name" value="EXODEOXYRIBONUCLEASE 7 LARGE SUBUNIT"/>
    <property type="match status" value="1"/>
</dbReference>
<dbReference type="CDD" id="cd04489">
    <property type="entry name" value="ExoVII_LU_OBF"/>
    <property type="match status" value="1"/>
</dbReference>
<dbReference type="NCBIfam" id="TIGR00237">
    <property type="entry name" value="xseA"/>
    <property type="match status" value="1"/>
</dbReference>
<dbReference type="GO" id="GO:0009318">
    <property type="term" value="C:exodeoxyribonuclease VII complex"/>
    <property type="evidence" value="ECO:0007669"/>
    <property type="project" value="UniProtKB-UniRule"/>
</dbReference>
<evidence type="ECO:0000313" key="9">
    <source>
        <dbReference type="Proteomes" id="UP000823604"/>
    </source>
</evidence>
<keyword evidence="4" id="KW-0269">Exonuclease</keyword>
<evidence type="ECO:0000256" key="5">
    <source>
        <dbReference type="NCBIfam" id="TIGR00237"/>
    </source>
</evidence>
<evidence type="ECO:0000256" key="1">
    <source>
        <dbReference type="ARBA" id="ARBA00022490"/>
    </source>
</evidence>
<evidence type="ECO:0000256" key="2">
    <source>
        <dbReference type="ARBA" id="ARBA00022722"/>
    </source>
</evidence>
<sequence length="376" mass="41038">MNIKNALTLKQLLETVKGGIEGAVPFPVWVLAEIVEIKQRAAGHCYLELAESSDSGVQARVPAVIWSSHYKVIAPYFEHETGRTLEAGMKILVKVQVSYSVLYSLTLSITDIEPSFSVGAGEIERRKTIKRLEDEGLFGMNGMLCIPKLPRRLAVISSETAAGYRDFMRHLHENAYGFTFMTELFPAVMQGQEAPGSIVEAMDEVAAREGDFDALAILRGGGSGADLSCFDDYALAANIAQFPLPVITGIGHDHDCHVCDMVAAYSVKTPTAAADFILECFVSEDMKLESLASSLEQALNMKFVSMFSALDMLEHRLQASSPENILRKGYVMLLDGDGRRFSSVSGKRPGDPVAVMLSDGVLDCRIEAVSERDKVD</sequence>
<dbReference type="EC" id="3.1.11.6" evidence="5"/>
<evidence type="ECO:0000259" key="7">
    <source>
        <dbReference type="Pfam" id="PF13742"/>
    </source>
</evidence>
<dbReference type="AlphaFoldDB" id="A0A9D9NH33"/>
<evidence type="ECO:0000256" key="4">
    <source>
        <dbReference type="ARBA" id="ARBA00022839"/>
    </source>
</evidence>
<dbReference type="Proteomes" id="UP000823604">
    <property type="component" value="Unassembled WGS sequence"/>
</dbReference>
<dbReference type="EMBL" id="JADIMA010000053">
    <property type="protein sequence ID" value="MBO8473105.1"/>
    <property type="molecule type" value="Genomic_DNA"/>
</dbReference>
<dbReference type="Pfam" id="PF13742">
    <property type="entry name" value="tRNA_anti_2"/>
    <property type="match status" value="1"/>
</dbReference>
<dbReference type="InterPro" id="IPR025824">
    <property type="entry name" value="OB-fold_nuc-bd_dom"/>
</dbReference>
<dbReference type="PANTHER" id="PTHR30008:SF0">
    <property type="entry name" value="EXODEOXYRIBONUCLEASE 7 LARGE SUBUNIT"/>
    <property type="match status" value="1"/>
</dbReference>
<keyword evidence="1" id="KW-0963">Cytoplasm</keyword>
<proteinExistence type="predicted"/>
<dbReference type="Pfam" id="PF02601">
    <property type="entry name" value="Exonuc_VII_L"/>
    <property type="match status" value="1"/>
</dbReference>
<organism evidence="8 9">
    <name type="scientific">Candidatus Merdivivens pullicola</name>
    <dbReference type="NCBI Taxonomy" id="2840872"/>
    <lineage>
        <taxon>Bacteria</taxon>
        <taxon>Pseudomonadati</taxon>
        <taxon>Bacteroidota</taxon>
        <taxon>Bacteroidia</taxon>
        <taxon>Bacteroidales</taxon>
        <taxon>Muribaculaceae</taxon>
        <taxon>Muribaculaceae incertae sedis</taxon>
        <taxon>Candidatus Merdivivens</taxon>
    </lineage>
</organism>
<feature type="domain" description="Exonuclease VII large subunit C-terminal" evidence="6">
    <location>
        <begin position="138"/>
        <end position="301"/>
    </location>
</feature>
<evidence type="ECO:0000313" key="8">
    <source>
        <dbReference type="EMBL" id="MBO8473105.1"/>
    </source>
</evidence>
<evidence type="ECO:0000259" key="6">
    <source>
        <dbReference type="Pfam" id="PF02601"/>
    </source>
</evidence>